<dbReference type="Proteomes" id="UP001165080">
    <property type="component" value="Unassembled WGS sequence"/>
</dbReference>
<feature type="compositionally biased region" description="Low complexity" evidence="1">
    <location>
        <begin position="602"/>
        <end position="617"/>
    </location>
</feature>
<feature type="compositionally biased region" description="Low complexity" evidence="1">
    <location>
        <begin position="742"/>
        <end position="761"/>
    </location>
</feature>
<dbReference type="EMBL" id="BRXU01000027">
    <property type="protein sequence ID" value="GLC59347.1"/>
    <property type="molecule type" value="Genomic_DNA"/>
</dbReference>
<name>A0A9W6BWW6_9CHLO</name>
<feature type="region of interest" description="Disordered" evidence="1">
    <location>
        <begin position="729"/>
        <end position="762"/>
    </location>
</feature>
<feature type="region of interest" description="Disordered" evidence="1">
    <location>
        <begin position="42"/>
        <end position="65"/>
    </location>
</feature>
<feature type="region of interest" description="Disordered" evidence="1">
    <location>
        <begin position="187"/>
        <end position="237"/>
    </location>
</feature>
<evidence type="ECO:0000256" key="1">
    <source>
        <dbReference type="SAM" id="MobiDB-lite"/>
    </source>
</evidence>
<gene>
    <name evidence="3" type="primary">PLEST008165</name>
    <name evidence="3" type="ORF">PLESTB_001476700</name>
</gene>
<dbReference type="PANTHER" id="PTHR22753">
    <property type="entry name" value="TRANSMEMBRANE PROTEIN 68"/>
    <property type="match status" value="1"/>
</dbReference>
<sequence>MLKTGASAPWAACQQAHRQQLTLRGGAWPAMAPGALRAGQARLTPMSPQPHPHPHPRGRPPASTPPLQVQIVEEASDDPATAAAAASAAAAADATAAVTVRADAADGQALASAAVGQDDVIDVDIDDGGGVVAVAAPLGSVGPGQDPVVEEGAAAAAAAPPSSSDDGPGVSVGSEVPLAAAAAAAAAETAAPPAGEPLAPHTRPHVTSEAALSDREVEPAAEAEPPTPPPPPLRRAPEVDLPLAALVNGTGTAAAAASRPPPRPFPPPLDLQRLGEALLGEPTIGPVFNELFALSRNRQPSTTSTTAAAASGGPLLYAPRFPRPADAPPASTLPLLVYLPGIDGTGLAAYRQFPGLSARFDLRGVFLPPEDRTSFQGLVESLAQQLEEEVASLEPSRPVYLLGESFGGLLALALAQRLSCVDRLVLVNPATSFDRSPWPSLGPLLPALPPDIYRLLPVALAPLLSNPLAMAAWGSAPTDPLPRQAVDLLYGLLDLLPELSSLRVVLPPDTLAWRLQLLRQGAEQVNSALGKVRQRTLLLVGESDLVIPSASEAPRLQAALPRCRSRLVRGGSHALLQEASMNLAAVLQEEDFYVPRRRLTRPHLPSSSSSSSTSHRSPNLHPRPPPGGANFGSPGPLELPTPGEVRRAVEAGGLSTLRRLVSPVFLSTDAASGRVGLGLGALPAPGSGPVLFVGNHQLFAPDMPLMVAHFLEERGQLLRGLAHPMAMGMRAQASSSAGGGPNPTSSPSLSPNSDPNPNPASFGRFLETFGAVPVSGRNLYTLLQGGEAALLYPGGAREAFKLRGEQYELIWPRRAEFVRMGGGLGATIVPFAAVGAEDSVELLLDRRDLQGTPLLGQWLRRQEGSFVPARRGVSVSEEVEDSLIAPLAAPKPPARFYFLFGAPIRTDPRAAGDRAAMDELYGRVRSDVERCLGYLLRKREQDPFKELGPRLLYEASWGGRRQAPTFKP</sequence>
<comment type="caution">
    <text evidence="3">The sequence shown here is derived from an EMBL/GenBank/DDBJ whole genome shotgun (WGS) entry which is preliminary data.</text>
</comment>
<feature type="domain" description="AB hydrolase-1" evidence="2">
    <location>
        <begin position="379"/>
        <end position="575"/>
    </location>
</feature>
<dbReference type="SUPFAM" id="SSF53474">
    <property type="entry name" value="alpha/beta-Hydrolases"/>
    <property type="match status" value="1"/>
</dbReference>
<protein>
    <recommendedName>
        <fullName evidence="2">AB hydrolase-1 domain-containing protein</fullName>
    </recommendedName>
</protein>
<organism evidence="3 4">
    <name type="scientific">Pleodorina starrii</name>
    <dbReference type="NCBI Taxonomy" id="330485"/>
    <lineage>
        <taxon>Eukaryota</taxon>
        <taxon>Viridiplantae</taxon>
        <taxon>Chlorophyta</taxon>
        <taxon>core chlorophytes</taxon>
        <taxon>Chlorophyceae</taxon>
        <taxon>CS clade</taxon>
        <taxon>Chlamydomonadales</taxon>
        <taxon>Volvocaceae</taxon>
        <taxon>Pleodorina</taxon>
    </lineage>
</organism>
<dbReference type="InterPro" id="IPR000073">
    <property type="entry name" value="AB_hydrolase_1"/>
</dbReference>
<feature type="region of interest" description="Disordered" evidence="1">
    <location>
        <begin position="599"/>
        <end position="642"/>
    </location>
</feature>
<reference evidence="3 4" key="1">
    <citation type="journal article" date="2023" name="Commun. Biol.">
        <title>Reorganization of the ancestral sex-determining regions during the evolution of trioecy in Pleodorina starrii.</title>
        <authorList>
            <person name="Takahashi K."/>
            <person name="Suzuki S."/>
            <person name="Kawai-Toyooka H."/>
            <person name="Yamamoto K."/>
            <person name="Hamaji T."/>
            <person name="Ootsuki R."/>
            <person name="Yamaguchi H."/>
            <person name="Kawachi M."/>
            <person name="Higashiyama T."/>
            <person name="Nozaki H."/>
        </authorList>
    </citation>
    <scope>NUCLEOTIDE SEQUENCE [LARGE SCALE GENOMIC DNA]</scope>
    <source>
        <strain evidence="3 4">NIES-4479</strain>
    </source>
</reference>
<evidence type="ECO:0000259" key="2">
    <source>
        <dbReference type="Pfam" id="PF00561"/>
    </source>
</evidence>
<accession>A0A9W6BWW6</accession>
<dbReference type="PANTHER" id="PTHR22753:SF14">
    <property type="entry name" value="MONOACYLGLYCEROL_DIACYLGLYCEROL O-ACYLTRANSFERASE"/>
    <property type="match status" value="1"/>
</dbReference>
<feature type="compositionally biased region" description="Low complexity" evidence="1">
    <location>
        <begin position="187"/>
        <end position="200"/>
    </location>
</feature>
<dbReference type="InterPro" id="IPR029058">
    <property type="entry name" value="AB_hydrolase_fold"/>
</dbReference>
<proteinExistence type="predicted"/>
<feature type="region of interest" description="Disordered" evidence="1">
    <location>
        <begin position="152"/>
        <end position="173"/>
    </location>
</feature>
<evidence type="ECO:0000313" key="3">
    <source>
        <dbReference type="EMBL" id="GLC59347.1"/>
    </source>
</evidence>
<dbReference type="GO" id="GO:0016020">
    <property type="term" value="C:membrane"/>
    <property type="evidence" value="ECO:0007669"/>
    <property type="project" value="TreeGrafter"/>
</dbReference>
<feature type="compositionally biased region" description="Pro residues" evidence="1">
    <location>
        <begin position="225"/>
        <end position="234"/>
    </location>
</feature>
<evidence type="ECO:0000313" key="4">
    <source>
        <dbReference type="Proteomes" id="UP001165080"/>
    </source>
</evidence>
<dbReference type="Pfam" id="PF00561">
    <property type="entry name" value="Abhydrolase_1"/>
    <property type="match status" value="1"/>
</dbReference>
<dbReference type="AlphaFoldDB" id="A0A9W6BWW6"/>
<dbReference type="Gene3D" id="3.40.50.1820">
    <property type="entry name" value="alpha/beta hydrolase"/>
    <property type="match status" value="1"/>
</dbReference>
<keyword evidence="4" id="KW-1185">Reference proteome</keyword>